<protein>
    <submittedName>
        <fullName evidence="1">Uncharacterized protein</fullName>
    </submittedName>
</protein>
<keyword evidence="2" id="KW-1185">Reference proteome</keyword>
<name>A0ABN3Z3K7_THEM3</name>
<gene>
    <name evidence="1" type="ordered locus">Tmath_0590</name>
</gene>
<accession>A0ABN3Z3K7</accession>
<evidence type="ECO:0000313" key="1">
    <source>
        <dbReference type="EMBL" id="ADH60344.1"/>
    </source>
</evidence>
<dbReference type="RefSeq" id="WP_013149919.1">
    <property type="nucleotide sequence ID" value="NC_014209.1"/>
</dbReference>
<dbReference type="Proteomes" id="UP000002064">
    <property type="component" value="Chromosome"/>
</dbReference>
<proteinExistence type="predicted"/>
<organism evidence="1 2">
    <name type="scientific">Thermoanaerobacter mathranii subsp. mathranii (strain DSM 11426 / CCUG 53645 / CIP 108742 / A3)</name>
    <dbReference type="NCBI Taxonomy" id="583358"/>
    <lineage>
        <taxon>Bacteria</taxon>
        <taxon>Bacillati</taxon>
        <taxon>Bacillota</taxon>
        <taxon>Clostridia</taxon>
        <taxon>Thermoanaerobacterales</taxon>
        <taxon>Thermoanaerobacteraceae</taxon>
        <taxon>Thermoanaerobacter</taxon>
    </lineage>
</organism>
<sequence>MPKAKWVGGNKDKVGFIFGIFGPGSQNVVKRSIRKIIIYGIGTGLMLGAGKKYGKRVLPFVCGKGREYLNYAGRAVSQLYDYFVKIKKRNG</sequence>
<dbReference type="EMBL" id="CP002032">
    <property type="protein sequence ID" value="ADH60344.1"/>
    <property type="molecule type" value="Genomic_DNA"/>
</dbReference>
<reference evidence="1 2" key="1">
    <citation type="submission" date="2010-05" db="EMBL/GenBank/DDBJ databases">
        <title>Complete sequence of Thermoanaerobacter mathranii subsp. mathranii mathranii str. A3.</title>
        <authorList>
            <consortium name="US DOE Joint Genome Institute"/>
            <person name="Lucas S."/>
            <person name="Copeland A."/>
            <person name="Lapidus A."/>
            <person name="Cheng J.-F."/>
            <person name="Bruce D."/>
            <person name="Goodwin L."/>
            <person name="Pitluck S."/>
            <person name="Held B."/>
            <person name="Detter J.C."/>
            <person name="Han C."/>
            <person name="Tapia R."/>
            <person name="Land M."/>
            <person name="Hauser L."/>
            <person name="Kyrpides N."/>
            <person name="Mikhailova N."/>
            <person name="Zhou J."/>
            <person name="Hemme C."/>
            <person name="Woyke T."/>
        </authorList>
    </citation>
    <scope>NUCLEOTIDE SEQUENCE [LARGE SCALE GENOMIC DNA]</scope>
    <source>
        <strain evidence="1 2">A3</strain>
    </source>
</reference>
<evidence type="ECO:0000313" key="2">
    <source>
        <dbReference type="Proteomes" id="UP000002064"/>
    </source>
</evidence>